<name>A0A385TX25_PAELA</name>
<keyword evidence="1" id="KW-0614">Plasmid</keyword>
<accession>A0A385TX25</accession>
<proteinExistence type="predicted"/>
<dbReference type="KEGG" id="plw:D5F53_32475"/>
<protein>
    <submittedName>
        <fullName evidence="1">Uncharacterized protein</fullName>
    </submittedName>
</protein>
<evidence type="ECO:0000313" key="1">
    <source>
        <dbReference type="EMBL" id="AYB48043.1"/>
    </source>
</evidence>
<dbReference type="AlphaFoldDB" id="A0A385TX25"/>
<sequence>MNDQDLQYPTEVLEFIAGRIPREMTSVFAEIWNHRADGGITWTHLVSKIGDRYLVEKALLLLETNGFVNVDPSPLDRRQKKYIPDEIRGKQLAVYLRNSKLNPNKEE</sequence>
<dbReference type="Proteomes" id="UP000266552">
    <property type="component" value="Plasmid pAZOPL1"/>
</dbReference>
<geneLocation type="plasmid" evidence="1 2">
    <name>pAZOPL1</name>
</geneLocation>
<reference evidence="1 2" key="1">
    <citation type="submission" date="2018-09" db="EMBL/GenBank/DDBJ databases">
        <title>Genome Sequence of Paenibacillus lautus Strain E7593-69, Azo Dye-Degrading Bacteria, Isolated from Commercial Tattoo Inks.</title>
        <authorList>
            <person name="Nho S.W."/>
            <person name="Kim S.-J."/>
            <person name="Kweon O."/>
            <person name="Cerniglia C.E."/>
        </authorList>
    </citation>
    <scope>NUCLEOTIDE SEQUENCE [LARGE SCALE GENOMIC DNA]</scope>
    <source>
        <strain evidence="1 2">E7593-69</strain>
        <plasmid evidence="1 2">pAZOPL1</plasmid>
    </source>
</reference>
<gene>
    <name evidence="1" type="ORF">D5F53_32475</name>
</gene>
<organism evidence="1 2">
    <name type="scientific">Paenibacillus lautus</name>
    <name type="common">Bacillus lautus</name>
    <dbReference type="NCBI Taxonomy" id="1401"/>
    <lineage>
        <taxon>Bacteria</taxon>
        <taxon>Bacillati</taxon>
        <taxon>Bacillota</taxon>
        <taxon>Bacilli</taxon>
        <taxon>Bacillales</taxon>
        <taxon>Paenibacillaceae</taxon>
        <taxon>Paenibacillus</taxon>
    </lineage>
</organism>
<evidence type="ECO:0000313" key="2">
    <source>
        <dbReference type="Proteomes" id="UP000266552"/>
    </source>
</evidence>
<dbReference type="EMBL" id="CP032413">
    <property type="protein sequence ID" value="AYB48043.1"/>
    <property type="molecule type" value="Genomic_DNA"/>
</dbReference>
<dbReference type="RefSeq" id="WP_119851404.1">
    <property type="nucleotide sequence ID" value="NZ_CP032413.1"/>
</dbReference>
<keyword evidence="2" id="KW-1185">Reference proteome</keyword>